<organism evidence="1 2">
    <name type="scientific">Tissierella simiarum</name>
    <dbReference type="NCBI Taxonomy" id="2841534"/>
    <lineage>
        <taxon>Bacteria</taxon>
        <taxon>Bacillati</taxon>
        <taxon>Bacillota</taxon>
        <taxon>Tissierellia</taxon>
        <taxon>Tissierellales</taxon>
        <taxon>Tissierellaceae</taxon>
        <taxon>Tissierella</taxon>
    </lineage>
</organism>
<comment type="caution">
    <text evidence="1">The sequence shown here is derived from an EMBL/GenBank/DDBJ whole genome shotgun (WGS) entry which is preliminary data.</text>
</comment>
<dbReference type="RefSeq" id="WP_216517040.1">
    <property type="nucleotide sequence ID" value="NZ_JAHLPM010000002.1"/>
</dbReference>
<name>A0ABS6E3P8_9FIRM</name>
<reference evidence="1 2" key="1">
    <citation type="submission" date="2021-06" db="EMBL/GenBank/DDBJ databases">
        <authorList>
            <person name="Sun Q."/>
            <person name="Li D."/>
        </authorList>
    </citation>
    <scope>NUCLEOTIDE SEQUENCE [LARGE SCALE GENOMIC DNA]</scope>
    <source>
        <strain evidence="1 2">MSJ-40</strain>
    </source>
</reference>
<dbReference type="EMBL" id="JAHLPM010000002">
    <property type="protein sequence ID" value="MBU5437196.1"/>
    <property type="molecule type" value="Genomic_DNA"/>
</dbReference>
<keyword evidence="2" id="KW-1185">Reference proteome</keyword>
<protein>
    <submittedName>
        <fullName evidence="1">Uncharacterized protein</fullName>
    </submittedName>
</protein>
<gene>
    <name evidence="1" type="ORF">KQI42_04195</name>
</gene>
<dbReference type="Proteomes" id="UP000749471">
    <property type="component" value="Unassembled WGS sequence"/>
</dbReference>
<evidence type="ECO:0000313" key="2">
    <source>
        <dbReference type="Proteomes" id="UP000749471"/>
    </source>
</evidence>
<sequence length="147" mass="16233">MGNIVKKITAILLIMIISFMCNPKITMADDDIVVTPCASDYILLTSVNAEAGAKGKIEISTEIKGTKTLKKVGLEYVKIQKYENGRWNTVKTLSSDMYKYNSATFHSIHTYGGEVGEEYRALVKFYAGDDKGSDTKIVFSNSVTAKK</sequence>
<evidence type="ECO:0000313" key="1">
    <source>
        <dbReference type="EMBL" id="MBU5437196.1"/>
    </source>
</evidence>
<proteinExistence type="predicted"/>
<accession>A0ABS6E3P8</accession>